<sequence>MHAEAISISTFIFISQLSLLLNNYARNTSKLTRSFMAKQKWDELVCAIEEHTTQDILTHAGPQALEDSE</sequence>
<keyword evidence="1" id="KW-0812">Transmembrane</keyword>
<name>A0A248KH85_9ENTR</name>
<organism evidence="2 3">
    <name type="scientific">Kluyvera genomosp. 3</name>
    <dbReference type="NCBI Taxonomy" id="2774055"/>
    <lineage>
        <taxon>Bacteria</taxon>
        <taxon>Pseudomonadati</taxon>
        <taxon>Pseudomonadota</taxon>
        <taxon>Gammaproteobacteria</taxon>
        <taxon>Enterobacterales</taxon>
        <taxon>Enterobacteriaceae</taxon>
        <taxon>Kluyvera</taxon>
    </lineage>
</organism>
<proteinExistence type="predicted"/>
<protein>
    <submittedName>
        <fullName evidence="2">Uncharacterized protein</fullName>
    </submittedName>
</protein>
<keyword evidence="1" id="KW-1133">Transmembrane helix</keyword>
<evidence type="ECO:0000256" key="1">
    <source>
        <dbReference type="SAM" id="Phobius"/>
    </source>
</evidence>
<evidence type="ECO:0000313" key="3">
    <source>
        <dbReference type="Proteomes" id="UP000197098"/>
    </source>
</evidence>
<keyword evidence="1" id="KW-0472">Membrane</keyword>
<evidence type="ECO:0000313" key="2">
    <source>
        <dbReference type="EMBL" id="ASG63195.1"/>
    </source>
</evidence>
<feature type="transmembrane region" description="Helical" evidence="1">
    <location>
        <begin position="6"/>
        <end position="25"/>
    </location>
</feature>
<gene>
    <name evidence="2" type="ORF">CEW81_09425</name>
</gene>
<dbReference type="AlphaFoldDB" id="A0A248KH85"/>
<accession>A0A248KH85</accession>
<dbReference type="Proteomes" id="UP000197098">
    <property type="component" value="Chromosome"/>
</dbReference>
<reference evidence="2 3" key="1">
    <citation type="submission" date="2017-06" db="EMBL/GenBank/DDBJ databases">
        <title>Origin of plasmid-mediated fosfomycin resistance gene fosA3.</title>
        <authorList>
            <person name="Ito R."/>
            <person name="Pacey M.P."/>
            <person name="Doi Y."/>
        </authorList>
    </citation>
    <scope>NUCLEOTIDE SEQUENCE [LARGE SCALE GENOMIC DNA]</scope>
    <source>
        <strain evidence="2 3">YDC799</strain>
    </source>
</reference>
<dbReference type="EMBL" id="CP022114">
    <property type="protein sequence ID" value="ASG63195.1"/>
    <property type="molecule type" value="Genomic_DNA"/>
</dbReference>